<evidence type="ECO:0000256" key="2">
    <source>
        <dbReference type="SAM" id="MobiDB-lite"/>
    </source>
</evidence>
<feature type="region of interest" description="Disordered" evidence="2">
    <location>
        <begin position="185"/>
        <end position="232"/>
    </location>
</feature>
<evidence type="ECO:0000313" key="4">
    <source>
        <dbReference type="EMBL" id="KDP29406.1"/>
    </source>
</evidence>
<comment type="similarity">
    <text evidence="1">Belongs to the LOB domain-containing protein family.</text>
</comment>
<dbReference type="PANTHER" id="PTHR31304">
    <property type="entry name" value="LOB DOMAIN-CONTAINING PROTEIN 38"/>
    <property type="match status" value="1"/>
</dbReference>
<dbReference type="PROSITE" id="PS50891">
    <property type="entry name" value="LOB"/>
    <property type="match status" value="1"/>
</dbReference>
<name>A0A067JZK2_JATCU</name>
<gene>
    <name evidence="4" type="ORF">JCGZ_18327</name>
</gene>
<sequence>MRMSCNGCRVLRKGCSDDCTIRPCLQWIKSPDSQANATLFLAKFYGRAGLINLIDAGPQHLRPAVFRSLLYEACGRIVNPVYGSVGLLWSGNWAQCQAAVDAVLRGTPIMQMPSAPDAPPPHLIDPFKTYDIRHVSKDSSSVELNKVKNRTRFKRPINKPTSPSESIGRVNLGDLSFEQFREPWSSQMANGDSSKDDESMFSIETVEDVNRDREPNQNLNNSGSDDGDEVAGLELTLGLVPVQ</sequence>
<dbReference type="Pfam" id="PF03195">
    <property type="entry name" value="LOB"/>
    <property type="match status" value="1"/>
</dbReference>
<dbReference type="InterPro" id="IPR004883">
    <property type="entry name" value="LOB"/>
</dbReference>
<evidence type="ECO:0000259" key="3">
    <source>
        <dbReference type="PROSITE" id="PS50891"/>
    </source>
</evidence>
<organism evidence="4 5">
    <name type="scientific">Jatropha curcas</name>
    <name type="common">Barbados nut</name>
    <dbReference type="NCBI Taxonomy" id="180498"/>
    <lineage>
        <taxon>Eukaryota</taxon>
        <taxon>Viridiplantae</taxon>
        <taxon>Streptophyta</taxon>
        <taxon>Embryophyta</taxon>
        <taxon>Tracheophyta</taxon>
        <taxon>Spermatophyta</taxon>
        <taxon>Magnoliopsida</taxon>
        <taxon>eudicotyledons</taxon>
        <taxon>Gunneridae</taxon>
        <taxon>Pentapetalae</taxon>
        <taxon>rosids</taxon>
        <taxon>fabids</taxon>
        <taxon>Malpighiales</taxon>
        <taxon>Euphorbiaceae</taxon>
        <taxon>Crotonoideae</taxon>
        <taxon>Jatropheae</taxon>
        <taxon>Jatropha</taxon>
    </lineage>
</organism>
<evidence type="ECO:0000256" key="1">
    <source>
        <dbReference type="ARBA" id="ARBA00005474"/>
    </source>
</evidence>
<reference evidence="4 5" key="1">
    <citation type="journal article" date="2014" name="PLoS ONE">
        <title>Global Analysis of Gene Expression Profiles in Physic Nut (Jatropha curcas L.) Seedlings Exposed to Salt Stress.</title>
        <authorList>
            <person name="Zhang L."/>
            <person name="Zhang C."/>
            <person name="Wu P."/>
            <person name="Chen Y."/>
            <person name="Li M."/>
            <person name="Jiang H."/>
            <person name="Wu G."/>
        </authorList>
    </citation>
    <scope>NUCLEOTIDE SEQUENCE [LARGE SCALE GENOMIC DNA]</scope>
    <source>
        <strain evidence="5">cv. GZQX0401</strain>
        <tissue evidence="4">Young leaves</tissue>
    </source>
</reference>
<proteinExistence type="inferred from homology"/>
<accession>A0A067JZK2</accession>
<dbReference type="AlphaFoldDB" id="A0A067JZK2"/>
<protein>
    <recommendedName>
        <fullName evidence="3">LOB domain-containing protein</fullName>
    </recommendedName>
</protein>
<dbReference type="OrthoDB" id="1922547at2759"/>
<dbReference type="STRING" id="180498.A0A067JZK2"/>
<dbReference type="PANTHER" id="PTHR31304:SF64">
    <property type="entry name" value="LOB DOMAIN-CONTAINING PROTEIN 42"/>
    <property type="match status" value="1"/>
</dbReference>
<keyword evidence="5" id="KW-1185">Reference proteome</keyword>
<feature type="domain" description="LOB" evidence="3">
    <location>
        <begin position="3"/>
        <end position="109"/>
    </location>
</feature>
<dbReference type="KEGG" id="jcu:105642028"/>
<dbReference type="GO" id="GO:0010468">
    <property type="term" value="P:regulation of gene expression"/>
    <property type="evidence" value="ECO:0007669"/>
    <property type="project" value="TreeGrafter"/>
</dbReference>
<evidence type="ECO:0000313" key="5">
    <source>
        <dbReference type="Proteomes" id="UP000027138"/>
    </source>
</evidence>
<dbReference type="Proteomes" id="UP000027138">
    <property type="component" value="Unassembled WGS sequence"/>
</dbReference>
<dbReference type="EMBL" id="KK914751">
    <property type="protein sequence ID" value="KDP29406.1"/>
    <property type="molecule type" value="Genomic_DNA"/>
</dbReference>